<dbReference type="Gene3D" id="3.40.50.720">
    <property type="entry name" value="NAD(P)-binding Rossmann-like Domain"/>
    <property type="match status" value="1"/>
</dbReference>
<keyword evidence="2" id="KW-0521">NADP</keyword>
<dbReference type="InterPro" id="IPR036291">
    <property type="entry name" value="NAD(P)-bd_dom_sf"/>
</dbReference>
<dbReference type="Gene3D" id="3.90.25.10">
    <property type="entry name" value="UDP-galactose 4-epimerase, domain 1"/>
    <property type="match status" value="1"/>
</dbReference>
<dbReference type="AlphaFoldDB" id="A0A2K3QHL8"/>
<sequence length="322" mass="34943">MAKKLLTVVGGTGTQGLSLINAALEDGTYAVRATTRNAASDKAEALRARGVEVVQADVGDEQSLVEAFKGSAAVYGVTDFFEPFTKHGPEKAVEIESAQGINLAKAASKTASLEHFIWSTLPNGGRLTGGKYLVPHFVAKNRVDDYIKQDEALHAKTTFLWITFYGNNFQYAAFAPNLMKTSGSYVQLSTASPTTPILSIGSPLGNIGAFALAILRQPRKTLPGRFVCAYVEETTAGKMLQDWGQVTGKRAVYVQTSLDDFSNVWPMWGLEMGVMMKMWDELRERIWTGEDGILTKDDLGLSAEGLVDAKGAMAEMDWKALL</sequence>
<dbReference type="STRING" id="45235.A0A2K3QHL8"/>
<dbReference type="Pfam" id="PF05368">
    <property type="entry name" value="NmrA"/>
    <property type="match status" value="1"/>
</dbReference>
<evidence type="ECO:0000256" key="1">
    <source>
        <dbReference type="ARBA" id="ARBA00006328"/>
    </source>
</evidence>
<dbReference type="OrthoDB" id="300709at2759"/>
<dbReference type="InterPro" id="IPR008030">
    <property type="entry name" value="NmrA-like"/>
</dbReference>
<organism evidence="4 5">
    <name type="scientific">Tolypocladium capitatum</name>
    <dbReference type="NCBI Taxonomy" id="45235"/>
    <lineage>
        <taxon>Eukaryota</taxon>
        <taxon>Fungi</taxon>
        <taxon>Dikarya</taxon>
        <taxon>Ascomycota</taxon>
        <taxon>Pezizomycotina</taxon>
        <taxon>Sordariomycetes</taxon>
        <taxon>Hypocreomycetidae</taxon>
        <taxon>Hypocreales</taxon>
        <taxon>Ophiocordycipitaceae</taxon>
        <taxon>Tolypocladium</taxon>
    </lineage>
</organism>
<name>A0A2K3QHL8_9HYPO</name>
<dbReference type="EMBL" id="NRSZ01000466">
    <property type="protein sequence ID" value="PNY27047.1"/>
    <property type="molecule type" value="Genomic_DNA"/>
</dbReference>
<feature type="domain" description="NmrA-like" evidence="3">
    <location>
        <begin position="3"/>
        <end position="281"/>
    </location>
</feature>
<accession>A0A2K3QHL8</accession>
<evidence type="ECO:0000313" key="4">
    <source>
        <dbReference type="EMBL" id="PNY27047.1"/>
    </source>
</evidence>
<dbReference type="Proteomes" id="UP000236621">
    <property type="component" value="Unassembled WGS sequence"/>
</dbReference>
<evidence type="ECO:0000259" key="3">
    <source>
        <dbReference type="Pfam" id="PF05368"/>
    </source>
</evidence>
<protein>
    <submittedName>
        <fullName evidence="4">NmrA-like family domain-containing protein 1</fullName>
    </submittedName>
</protein>
<reference evidence="4 5" key="1">
    <citation type="submission" date="2017-08" db="EMBL/GenBank/DDBJ databases">
        <title>Harnessing the power of phylogenomics to disentangle the directionality and signatures of interkingdom host jumping in the parasitic fungal genus Tolypocladium.</title>
        <authorList>
            <person name="Quandt C.A."/>
            <person name="Patterson W."/>
            <person name="Spatafora J.W."/>
        </authorList>
    </citation>
    <scope>NUCLEOTIDE SEQUENCE [LARGE SCALE GENOMIC DNA]</scope>
    <source>
        <strain evidence="4 5">CBS 113982</strain>
    </source>
</reference>
<evidence type="ECO:0000256" key="2">
    <source>
        <dbReference type="ARBA" id="ARBA00022857"/>
    </source>
</evidence>
<proteinExistence type="inferred from homology"/>
<dbReference type="CDD" id="cd05251">
    <property type="entry name" value="NmrA_like_SDR_a"/>
    <property type="match status" value="1"/>
</dbReference>
<comment type="similarity">
    <text evidence="1">Belongs to the NmrA-type oxidoreductase family.</text>
</comment>
<keyword evidence="5" id="KW-1185">Reference proteome</keyword>
<dbReference type="GO" id="GO:0005634">
    <property type="term" value="C:nucleus"/>
    <property type="evidence" value="ECO:0007669"/>
    <property type="project" value="TreeGrafter"/>
</dbReference>
<dbReference type="SUPFAM" id="SSF51735">
    <property type="entry name" value="NAD(P)-binding Rossmann-fold domains"/>
    <property type="match status" value="1"/>
</dbReference>
<dbReference type="InterPro" id="IPR051164">
    <property type="entry name" value="NmrA-like_oxidored"/>
</dbReference>
<gene>
    <name evidence="4" type="ORF">TCAP_03030</name>
</gene>
<dbReference type="PANTHER" id="PTHR42748:SF28">
    <property type="entry name" value="NMRA-LIKE DOMAIN-CONTAINING PROTEIN"/>
    <property type="match status" value="1"/>
</dbReference>
<evidence type="ECO:0000313" key="5">
    <source>
        <dbReference type="Proteomes" id="UP000236621"/>
    </source>
</evidence>
<dbReference type="PANTHER" id="PTHR42748">
    <property type="entry name" value="NITROGEN METABOLITE REPRESSION PROTEIN NMRA FAMILY MEMBER"/>
    <property type="match status" value="1"/>
</dbReference>
<comment type="caution">
    <text evidence="4">The sequence shown here is derived from an EMBL/GenBank/DDBJ whole genome shotgun (WGS) entry which is preliminary data.</text>
</comment>